<reference evidence="1 4" key="1">
    <citation type="submission" date="2021-01" db="EMBL/GenBank/DDBJ databases">
        <title>Diatom-associated Roseobacters Show Island Model of Population Structure.</title>
        <authorList>
            <person name="Qu L."/>
            <person name="Feng X."/>
            <person name="Chen Y."/>
            <person name="Li L."/>
            <person name="Wang X."/>
            <person name="Hu Z."/>
            <person name="Wang H."/>
            <person name="Luo H."/>
        </authorList>
    </citation>
    <scope>NUCLEOTIDE SEQUENCE</scope>
    <source>
        <strain evidence="2 4">CC28-63</strain>
        <strain evidence="1">CC28-69</strain>
    </source>
</reference>
<name>A0A9Q2P3J1_9RHOB</name>
<dbReference type="EMBL" id="JAFBXE010000005">
    <property type="protein sequence ID" value="MBM2412718.1"/>
    <property type="molecule type" value="Genomic_DNA"/>
</dbReference>
<organism evidence="1 3">
    <name type="scientific">Marivita cryptomonadis</name>
    <dbReference type="NCBI Taxonomy" id="505252"/>
    <lineage>
        <taxon>Bacteria</taxon>
        <taxon>Pseudomonadati</taxon>
        <taxon>Pseudomonadota</taxon>
        <taxon>Alphaproteobacteria</taxon>
        <taxon>Rhodobacterales</taxon>
        <taxon>Roseobacteraceae</taxon>
        <taxon>Marivita</taxon>
    </lineage>
</organism>
<dbReference type="RefSeq" id="WP_138487778.1">
    <property type="nucleotide sequence ID" value="NZ_JAFBWU010000005.1"/>
</dbReference>
<dbReference type="EMBL" id="JAFBXF010000005">
    <property type="protein sequence ID" value="MBM2417045.1"/>
    <property type="molecule type" value="Genomic_DNA"/>
</dbReference>
<evidence type="ECO:0000313" key="1">
    <source>
        <dbReference type="EMBL" id="MBM2412718.1"/>
    </source>
</evidence>
<dbReference type="AlphaFoldDB" id="A0A9Q2P3J1"/>
<proteinExistence type="predicted"/>
<keyword evidence="4" id="KW-1185">Reference proteome</keyword>
<comment type="caution">
    <text evidence="1">The sequence shown here is derived from an EMBL/GenBank/DDBJ whole genome shotgun (WGS) entry which is preliminary data.</text>
</comment>
<dbReference type="Proteomes" id="UP000809440">
    <property type="component" value="Unassembled WGS sequence"/>
</dbReference>
<dbReference type="GeneID" id="62639463"/>
<accession>A0A9Q2P3J1</accession>
<gene>
    <name evidence="1" type="ORF">JQX41_10420</name>
    <name evidence="2" type="ORF">JQX48_08715</name>
</gene>
<evidence type="ECO:0000313" key="4">
    <source>
        <dbReference type="Proteomes" id="UP000809440"/>
    </source>
</evidence>
<evidence type="ECO:0000313" key="2">
    <source>
        <dbReference type="EMBL" id="MBM2417045.1"/>
    </source>
</evidence>
<dbReference type="Proteomes" id="UP000755667">
    <property type="component" value="Unassembled WGS sequence"/>
</dbReference>
<sequence>MAKIAHLDLMKFFSTCLYMLEERGITVEDSSDFEGCENRMRAIGKNSITPMISSEHNDLSKDNAGWLILRKDGQDIGGVAARHDRFVTETLSSFWSRSYGRLYKGQGHLRVVSDEHRPCDEITGSVIYMGEFFIAEKMRGSRHMLSLYTHLLFAYCHLRWHPDWLYAFVRADDARLGYATEYGFTRQYPGAHVWGTLPKGRATGEYLVAIQSSELCDMARYFNLHPSVLLGVDSLKRVE</sequence>
<evidence type="ECO:0000313" key="3">
    <source>
        <dbReference type="Proteomes" id="UP000755667"/>
    </source>
</evidence>
<protein>
    <submittedName>
        <fullName evidence="1">Uncharacterized protein</fullName>
    </submittedName>
</protein>
<dbReference type="OrthoDB" id="7862621at2"/>